<feature type="transmembrane region" description="Helical" evidence="1">
    <location>
        <begin position="40"/>
        <end position="62"/>
    </location>
</feature>
<keyword evidence="1" id="KW-1133">Transmembrane helix</keyword>
<accession>Q7RAM5</accession>
<dbReference type="InParanoid" id="Q7RAM5"/>
<dbReference type="EMBL" id="AABL01002193">
    <property type="protein sequence ID" value="EAA18699.1"/>
    <property type="molecule type" value="Genomic_DNA"/>
</dbReference>
<keyword evidence="3" id="KW-1185">Reference proteome</keyword>
<keyword evidence="1" id="KW-0812">Transmembrane</keyword>
<keyword evidence="1" id="KW-0472">Membrane</keyword>
<name>Q7RAM5_PLAYO</name>
<dbReference type="Proteomes" id="UP000008553">
    <property type="component" value="Unassembled WGS sequence"/>
</dbReference>
<evidence type="ECO:0000313" key="3">
    <source>
        <dbReference type="Proteomes" id="UP000008553"/>
    </source>
</evidence>
<evidence type="ECO:0000256" key="1">
    <source>
        <dbReference type="SAM" id="Phobius"/>
    </source>
</evidence>
<proteinExistence type="predicted"/>
<gene>
    <name evidence="2" type="ORF">PY06474</name>
</gene>
<comment type="caution">
    <text evidence="2">The sequence shown here is derived from an EMBL/GenBank/DDBJ whole genome shotgun (WGS) entry which is preliminary data.</text>
</comment>
<organism evidence="2 3">
    <name type="scientific">Plasmodium yoelii yoelii</name>
    <dbReference type="NCBI Taxonomy" id="73239"/>
    <lineage>
        <taxon>Eukaryota</taxon>
        <taxon>Sar</taxon>
        <taxon>Alveolata</taxon>
        <taxon>Apicomplexa</taxon>
        <taxon>Aconoidasida</taxon>
        <taxon>Haemosporida</taxon>
        <taxon>Plasmodiidae</taxon>
        <taxon>Plasmodium</taxon>
        <taxon>Plasmodium (Vinckeia)</taxon>
    </lineage>
</organism>
<dbReference type="PaxDb" id="73239-Q7RAM5"/>
<dbReference type="AlphaFoldDB" id="Q7RAM5"/>
<reference evidence="2 3" key="1">
    <citation type="journal article" date="2002" name="Nature">
        <title>Genome sequence and comparative analysis of the model rodent malaria parasite Plasmodium yoelii yoelii.</title>
        <authorList>
            <person name="Carlton J.M."/>
            <person name="Angiuoli S.V."/>
            <person name="Suh B.B."/>
            <person name="Kooij T.W."/>
            <person name="Pertea M."/>
            <person name="Silva J.C."/>
            <person name="Ermolaeva M.D."/>
            <person name="Allen J.E."/>
            <person name="Selengut J.D."/>
            <person name="Koo H.L."/>
            <person name="Peterson J.D."/>
            <person name="Pop M."/>
            <person name="Kosack D.S."/>
            <person name="Shumway M.F."/>
            <person name="Bidwell S.L."/>
            <person name="Shallom S.J."/>
            <person name="van Aken S.E."/>
            <person name="Riedmuller S.B."/>
            <person name="Feldblyum T.V."/>
            <person name="Cho J.K."/>
            <person name="Quackenbush J."/>
            <person name="Sedegah M."/>
            <person name="Shoaibi A."/>
            <person name="Cummings L.M."/>
            <person name="Florens L."/>
            <person name="Yates J.R."/>
            <person name="Raine J.D."/>
            <person name="Sinden R.E."/>
            <person name="Harris M.A."/>
            <person name="Cunningham D.A."/>
            <person name="Preiser P.R."/>
            <person name="Bergman L.W."/>
            <person name="Vaidya A.B."/>
            <person name="van Lin L.H."/>
            <person name="Janse C.J."/>
            <person name="Waters A.P."/>
            <person name="Smith H.O."/>
            <person name="White O.R."/>
            <person name="Salzberg S.L."/>
            <person name="Venter J.C."/>
            <person name="Fraser C.M."/>
            <person name="Hoffman S.L."/>
            <person name="Gardner M.J."/>
            <person name="Carucci D.J."/>
        </authorList>
    </citation>
    <scope>NUCLEOTIDE SEQUENCE [LARGE SCALE GENOMIC DNA]</scope>
    <source>
        <strain evidence="2 3">17XNL</strain>
    </source>
</reference>
<feature type="transmembrane region" description="Helical" evidence="1">
    <location>
        <begin position="12"/>
        <end position="34"/>
    </location>
</feature>
<protein>
    <submittedName>
        <fullName evidence="2">Uncharacterized protein</fullName>
    </submittedName>
</protein>
<evidence type="ECO:0000313" key="2">
    <source>
        <dbReference type="EMBL" id="EAA18699.1"/>
    </source>
</evidence>
<sequence>MICLVNSDNERDLNLLISGEYAISFIGGLVLTFLRSYCLINWFTFCSFAVCFSHLRHASLLIRMYSLYLMLLRGTMCV</sequence>